<proteinExistence type="predicted"/>
<dbReference type="Proteomes" id="UP001259832">
    <property type="component" value="Unassembled WGS sequence"/>
</dbReference>
<sequence>MQAPDWTRNIDLVEMGMTLSLIDCWKDFGTKFDMDDVGDSPPSVTEAFNVVENSERGAISPAARSETRALPVKQKDQSATGIKRRRRTPKQEIERLRLLERNLKLQFETLQLQVHMHMYMQPQDHSIYPHISDALSFWKSIASRQYAQRIHSERENLRLKKVVKARIAHAKRLKR</sequence>
<gene>
    <name evidence="2" type="ORF">P3T76_010502</name>
</gene>
<evidence type="ECO:0000313" key="3">
    <source>
        <dbReference type="Proteomes" id="UP001259832"/>
    </source>
</evidence>
<organism evidence="2 3">
    <name type="scientific">Phytophthora citrophthora</name>
    <dbReference type="NCBI Taxonomy" id="4793"/>
    <lineage>
        <taxon>Eukaryota</taxon>
        <taxon>Sar</taxon>
        <taxon>Stramenopiles</taxon>
        <taxon>Oomycota</taxon>
        <taxon>Peronosporomycetes</taxon>
        <taxon>Peronosporales</taxon>
        <taxon>Peronosporaceae</taxon>
        <taxon>Phytophthora</taxon>
    </lineage>
</organism>
<reference evidence="2" key="1">
    <citation type="submission" date="2023-08" db="EMBL/GenBank/DDBJ databases">
        <title>Reference Genome Resource for the Citrus Pathogen Phytophthora citrophthora.</title>
        <authorList>
            <person name="Moller H."/>
            <person name="Coetzee B."/>
            <person name="Rose L.J."/>
            <person name="Van Niekerk J.M."/>
        </authorList>
    </citation>
    <scope>NUCLEOTIDE SEQUENCE</scope>
    <source>
        <strain evidence="2">STE-U-9442</strain>
    </source>
</reference>
<dbReference type="AlphaFoldDB" id="A0AAD9GC19"/>
<comment type="caution">
    <text evidence="2">The sequence shown here is derived from an EMBL/GenBank/DDBJ whole genome shotgun (WGS) entry which is preliminary data.</text>
</comment>
<keyword evidence="3" id="KW-1185">Reference proteome</keyword>
<dbReference type="EMBL" id="JASMQC010000022">
    <property type="protein sequence ID" value="KAK1935808.1"/>
    <property type="molecule type" value="Genomic_DNA"/>
</dbReference>
<feature type="region of interest" description="Disordered" evidence="1">
    <location>
        <begin position="56"/>
        <end position="87"/>
    </location>
</feature>
<name>A0AAD9GC19_9STRA</name>
<evidence type="ECO:0000313" key="2">
    <source>
        <dbReference type="EMBL" id="KAK1935808.1"/>
    </source>
</evidence>
<protein>
    <submittedName>
        <fullName evidence="2">Uncharacterized protein</fullName>
    </submittedName>
</protein>
<evidence type="ECO:0000256" key="1">
    <source>
        <dbReference type="SAM" id="MobiDB-lite"/>
    </source>
</evidence>
<accession>A0AAD9GC19</accession>